<evidence type="ECO:0000313" key="3">
    <source>
        <dbReference type="Proteomes" id="UP001157186"/>
    </source>
</evidence>
<protein>
    <recommendedName>
        <fullName evidence="1">GyrI-like small molecule binding domain-containing protein</fullName>
    </recommendedName>
</protein>
<name>A0ABQ6GY97_9GAMM</name>
<dbReference type="InterPro" id="IPR008319">
    <property type="entry name" value="GyrI-like_CCH_Lin2189-like"/>
</dbReference>
<dbReference type="Pfam" id="PF06445">
    <property type="entry name" value="GyrI-like"/>
    <property type="match status" value="1"/>
</dbReference>
<organism evidence="2 3">
    <name type="scientific">Thalassotalea insulae</name>
    <dbReference type="NCBI Taxonomy" id="2056778"/>
    <lineage>
        <taxon>Bacteria</taxon>
        <taxon>Pseudomonadati</taxon>
        <taxon>Pseudomonadota</taxon>
        <taxon>Gammaproteobacteria</taxon>
        <taxon>Alteromonadales</taxon>
        <taxon>Colwelliaceae</taxon>
        <taxon>Thalassotalea</taxon>
    </lineage>
</organism>
<dbReference type="InterPro" id="IPR029442">
    <property type="entry name" value="GyrI-like"/>
</dbReference>
<feature type="domain" description="GyrI-like small molecule binding" evidence="1">
    <location>
        <begin position="20"/>
        <end position="205"/>
    </location>
</feature>
<reference evidence="2 3" key="1">
    <citation type="submission" date="2023-03" db="EMBL/GenBank/DDBJ databases">
        <title>Draft genome sequence of Thalassotalea insulae KCTC 62186T.</title>
        <authorList>
            <person name="Sawabe T."/>
        </authorList>
    </citation>
    <scope>NUCLEOTIDE SEQUENCE [LARGE SCALE GENOMIC DNA]</scope>
    <source>
        <strain evidence="2 3">KCTC 62186</strain>
    </source>
</reference>
<dbReference type="PIRSF" id="PIRSF031644">
    <property type="entry name" value="UCP031644"/>
    <property type="match status" value="1"/>
</dbReference>
<dbReference type="InterPro" id="IPR011256">
    <property type="entry name" value="Reg_factor_effector_dom_sf"/>
</dbReference>
<dbReference type="Gene3D" id="3.20.80.10">
    <property type="entry name" value="Regulatory factor, effector binding domain"/>
    <property type="match status" value="1"/>
</dbReference>
<dbReference type="EMBL" id="BSST01000001">
    <property type="protein sequence ID" value="GLX80184.1"/>
    <property type="molecule type" value="Genomic_DNA"/>
</dbReference>
<evidence type="ECO:0000313" key="2">
    <source>
        <dbReference type="EMBL" id="GLX80184.1"/>
    </source>
</evidence>
<proteinExistence type="predicted"/>
<evidence type="ECO:0000259" key="1">
    <source>
        <dbReference type="Pfam" id="PF06445"/>
    </source>
</evidence>
<dbReference type="RefSeq" id="WP_284246153.1">
    <property type="nucleotide sequence ID" value="NZ_BSST01000001.1"/>
</dbReference>
<accession>A0ABQ6GY97</accession>
<keyword evidence="3" id="KW-1185">Reference proteome</keyword>
<sequence length="210" mass="24393">MSAKYEWRKQEKAIYLPKNKPEIINVPAMNFITLAGEGNPNSEQFTQHIATLYAVAYAIKMTLKKAENTPANYQDFTVYPLEGIWDINEQAKQQFNGTISKDDLVYQLMIRQPHFVSEQYFQQMREQVVEKKANPLLKQVKFETITDGKSIQMLHLGKFEDEPLSFEQMEAFADAEELVRLSKTHREIYLSAPRKVAPEKPKTVLRFSVE</sequence>
<comment type="caution">
    <text evidence="2">The sequence shown here is derived from an EMBL/GenBank/DDBJ whole genome shotgun (WGS) entry which is preliminary data.</text>
</comment>
<dbReference type="Proteomes" id="UP001157186">
    <property type="component" value="Unassembled WGS sequence"/>
</dbReference>
<gene>
    <name evidence="2" type="ORF">tinsulaeT_35240</name>
</gene>